<evidence type="ECO:0000313" key="3">
    <source>
        <dbReference type="Proteomes" id="UP001144096"/>
    </source>
</evidence>
<dbReference type="SUPFAM" id="SSF58064">
    <property type="entry name" value="Influenza hemagglutinin (stalk)"/>
    <property type="match status" value="1"/>
</dbReference>
<dbReference type="RefSeq" id="WP_257920641.1">
    <property type="nucleotide sequence ID" value="NZ_JAMXQV010000007.1"/>
</dbReference>
<reference evidence="2" key="1">
    <citation type="submission" date="2022-06" db="EMBL/GenBank/DDBJ databases">
        <title>Amycolatopsis iheyaensis sp. nov., a new species of the genus Amycolatopsis isolated from soil in Iheya island, Japan.</title>
        <authorList>
            <person name="Ngamcharungchit C."/>
            <person name="Kanto H."/>
            <person name="Take A."/>
            <person name="Intra B."/>
            <person name="Matsumoto A."/>
            <person name="Panbangred W."/>
            <person name="Inahashi Y."/>
        </authorList>
    </citation>
    <scope>NUCLEOTIDE SEQUENCE</scope>
    <source>
        <strain evidence="2">OK19-0408</strain>
    </source>
</reference>
<accession>A0A9X2NAL2</accession>
<keyword evidence="3" id="KW-1185">Reference proteome</keyword>
<dbReference type="AlphaFoldDB" id="A0A9X2NAL2"/>
<feature type="coiled-coil region" evidence="1">
    <location>
        <begin position="30"/>
        <end position="64"/>
    </location>
</feature>
<proteinExistence type="predicted"/>
<evidence type="ECO:0000313" key="2">
    <source>
        <dbReference type="EMBL" id="MCR6484003.1"/>
    </source>
</evidence>
<sequence>MTNEQLLDDLKQYVSTTVSQATADLKNELKDEMNKRFDSMDKRLDRMDERFDDIDGQLNEIQNAVGSELVKNDTAIHDLDKRVRRLEARAA</sequence>
<protein>
    <submittedName>
        <fullName evidence="2">Uncharacterized protein</fullName>
    </submittedName>
</protein>
<comment type="caution">
    <text evidence="2">The sequence shown here is derived from an EMBL/GenBank/DDBJ whole genome shotgun (WGS) entry which is preliminary data.</text>
</comment>
<dbReference type="EMBL" id="JAMXQV010000007">
    <property type="protein sequence ID" value="MCR6484003.1"/>
    <property type="molecule type" value="Genomic_DNA"/>
</dbReference>
<dbReference type="Proteomes" id="UP001144096">
    <property type="component" value="Unassembled WGS sequence"/>
</dbReference>
<keyword evidence="1" id="KW-0175">Coiled coil</keyword>
<evidence type="ECO:0000256" key="1">
    <source>
        <dbReference type="SAM" id="Coils"/>
    </source>
</evidence>
<gene>
    <name evidence="2" type="ORF">M8542_14355</name>
</gene>
<name>A0A9X2NAL2_9PSEU</name>
<dbReference type="Gene3D" id="3.90.20.10">
    <property type="match status" value="1"/>
</dbReference>
<organism evidence="2 3">
    <name type="scientific">Amycolatopsis iheyensis</name>
    <dbReference type="NCBI Taxonomy" id="2945988"/>
    <lineage>
        <taxon>Bacteria</taxon>
        <taxon>Bacillati</taxon>
        <taxon>Actinomycetota</taxon>
        <taxon>Actinomycetes</taxon>
        <taxon>Pseudonocardiales</taxon>
        <taxon>Pseudonocardiaceae</taxon>
        <taxon>Amycolatopsis</taxon>
    </lineage>
</organism>